<accession>A0A6H1ZRH7</accession>
<gene>
    <name evidence="3" type="ORF">TM448A01627_0009</name>
    <name evidence="4" type="ORF">TM448B01789_0005</name>
</gene>
<evidence type="ECO:0000313" key="3">
    <source>
        <dbReference type="EMBL" id="QJA50174.1"/>
    </source>
</evidence>
<sequence length="457" mass="51316">MSDWLRLQNIAQTGDVIETPVAVEIPVVLDEPEPPPCPACNKMMKLDGRQELRIADAPMWGKPVTLVASRQRYRCRKHAETTSASSSDVAFGRSPRTNRLVRLTENYLVKYPATEAADHMGVSADTVRHIGHALFDRLQAPPSHWKSPDLLAIDNINCGTKKNRSHYQVIFDQRAGHAIGFVEGEGEDDVLAEIKRLRLNALGVRVFCSDLSKTNIALAKHFKNAVHVADKFHVLQACNEGIRTAVNGCAADLEKEGKRKEAKTLRASRRQLTGERIPEPNAQGEFDLQHLPLALQAHEPVAIAYRARIHLWAMYSATSRAAATKHLKKFYLACDDVKVRAAMSGALEYVRQHEDLVLAWFDALELVGEDHWSPTTTALERRNSDIQKIWKSGRGYRQNFRMFKLRVLYNRFTFGNHIIECEQCGRFEGPYAANVVLARSQVEMNPESCSACQLLAG</sequence>
<dbReference type="AlphaFoldDB" id="A0A6H1ZRH7"/>
<feature type="domain" description="Transposase IS204/IS1001/IS1096/IS1165 DDE" evidence="1">
    <location>
        <begin position="151"/>
        <end position="407"/>
    </location>
</feature>
<dbReference type="EMBL" id="MT144822">
    <property type="protein sequence ID" value="QJI00007.1"/>
    <property type="molecule type" value="Genomic_DNA"/>
</dbReference>
<organism evidence="3">
    <name type="scientific">viral metagenome</name>
    <dbReference type="NCBI Taxonomy" id="1070528"/>
    <lineage>
        <taxon>unclassified sequences</taxon>
        <taxon>metagenomes</taxon>
        <taxon>organismal metagenomes</taxon>
    </lineage>
</organism>
<proteinExistence type="predicted"/>
<reference evidence="3" key="1">
    <citation type="submission" date="2020-03" db="EMBL/GenBank/DDBJ databases">
        <title>The deep terrestrial virosphere.</title>
        <authorList>
            <person name="Holmfeldt K."/>
            <person name="Nilsson E."/>
            <person name="Simone D."/>
            <person name="Lopez-Fernandez M."/>
            <person name="Wu X."/>
            <person name="de Brujin I."/>
            <person name="Lundin D."/>
            <person name="Andersson A."/>
            <person name="Bertilsson S."/>
            <person name="Dopson M."/>
        </authorList>
    </citation>
    <scope>NUCLEOTIDE SEQUENCE</scope>
    <source>
        <strain evidence="3">TM448A01627</strain>
        <strain evidence="4">TM448B01789</strain>
    </source>
</reference>
<evidence type="ECO:0000259" key="2">
    <source>
        <dbReference type="Pfam" id="PF14690"/>
    </source>
</evidence>
<dbReference type="InterPro" id="IPR029261">
    <property type="entry name" value="Transposase_Znf"/>
</dbReference>
<feature type="domain" description="Transposase IS204/IS1001/IS1096/IS1165 zinc-finger" evidence="2">
    <location>
        <begin position="34"/>
        <end position="78"/>
    </location>
</feature>
<dbReference type="InterPro" id="IPR002560">
    <property type="entry name" value="Transposase_DDE"/>
</dbReference>
<dbReference type="PANTHER" id="PTHR33498">
    <property type="entry name" value="TRANSPOSASE FOR INSERTION SEQUENCE ELEMENT IS1557"/>
    <property type="match status" value="1"/>
</dbReference>
<protein>
    <submittedName>
        <fullName evidence="3">Putative transposase</fullName>
    </submittedName>
</protein>
<dbReference type="Pfam" id="PF14690">
    <property type="entry name" value="Zn_ribbon_ISL3"/>
    <property type="match status" value="1"/>
</dbReference>
<name>A0A6H1ZRH7_9ZZZZ</name>
<dbReference type="PANTHER" id="PTHR33498:SF1">
    <property type="entry name" value="TRANSPOSASE FOR INSERTION SEQUENCE ELEMENT IS1557"/>
    <property type="match status" value="1"/>
</dbReference>
<dbReference type="Pfam" id="PF01610">
    <property type="entry name" value="DDE_Tnp_ISL3"/>
    <property type="match status" value="1"/>
</dbReference>
<dbReference type="EMBL" id="MT144178">
    <property type="protein sequence ID" value="QJA50174.1"/>
    <property type="molecule type" value="Genomic_DNA"/>
</dbReference>
<evidence type="ECO:0000259" key="1">
    <source>
        <dbReference type="Pfam" id="PF01610"/>
    </source>
</evidence>
<evidence type="ECO:0000313" key="4">
    <source>
        <dbReference type="EMBL" id="QJI00007.1"/>
    </source>
</evidence>
<dbReference type="InterPro" id="IPR047951">
    <property type="entry name" value="Transpos_ISL3"/>
</dbReference>